<keyword evidence="4" id="KW-1185">Reference proteome</keyword>
<dbReference type="PANTHER" id="PTHR11861">
    <property type="entry name" value="MELANOCYTE PROTEIN PMEL 17-RELATED"/>
    <property type="match status" value="1"/>
</dbReference>
<accession>D6WDQ4</accession>
<dbReference type="STRING" id="7070.D6WDQ4"/>
<gene>
    <name evidence="3" type="primary">AUGUSTUS-3.0.2_02731</name>
    <name evidence="3" type="ORF">TcasGA2_TC002731</name>
</gene>
<keyword evidence="2" id="KW-1133">Transmembrane helix</keyword>
<reference evidence="3 4" key="2">
    <citation type="journal article" date="2010" name="Nucleic Acids Res.">
        <title>BeetleBase in 2010: revisions to provide comprehensive genomic information for Tribolium castaneum.</title>
        <authorList>
            <person name="Kim H.S."/>
            <person name="Murphy T."/>
            <person name="Xia J."/>
            <person name="Caragea D."/>
            <person name="Park Y."/>
            <person name="Beeman R.W."/>
            <person name="Lorenzen M.D."/>
            <person name="Butcher S."/>
            <person name="Manak J.R."/>
            <person name="Brown S.J."/>
        </authorList>
    </citation>
    <scope>GENOME REANNOTATION</scope>
    <source>
        <strain evidence="3 4">Georgia GA2</strain>
    </source>
</reference>
<name>D6WDQ4_TRICA</name>
<reference evidence="3 4" key="1">
    <citation type="journal article" date="2008" name="Nature">
        <title>The genome of the model beetle and pest Tribolium castaneum.</title>
        <authorList>
            <consortium name="Tribolium Genome Sequencing Consortium"/>
            <person name="Richards S."/>
            <person name="Gibbs R.A."/>
            <person name="Weinstock G.M."/>
            <person name="Brown S.J."/>
            <person name="Denell R."/>
            <person name="Beeman R.W."/>
            <person name="Gibbs R."/>
            <person name="Beeman R.W."/>
            <person name="Brown S.J."/>
            <person name="Bucher G."/>
            <person name="Friedrich M."/>
            <person name="Grimmelikhuijzen C.J."/>
            <person name="Klingler M."/>
            <person name="Lorenzen M."/>
            <person name="Richards S."/>
            <person name="Roth S."/>
            <person name="Schroder R."/>
            <person name="Tautz D."/>
            <person name="Zdobnov E.M."/>
            <person name="Muzny D."/>
            <person name="Gibbs R.A."/>
            <person name="Weinstock G.M."/>
            <person name="Attaway T."/>
            <person name="Bell S."/>
            <person name="Buhay C.J."/>
            <person name="Chandrabose M.N."/>
            <person name="Chavez D."/>
            <person name="Clerk-Blankenburg K.P."/>
            <person name="Cree A."/>
            <person name="Dao M."/>
            <person name="Davis C."/>
            <person name="Chacko J."/>
            <person name="Dinh H."/>
            <person name="Dugan-Rocha S."/>
            <person name="Fowler G."/>
            <person name="Garner T.T."/>
            <person name="Garnes J."/>
            <person name="Gnirke A."/>
            <person name="Hawes A."/>
            <person name="Hernandez J."/>
            <person name="Hines S."/>
            <person name="Holder M."/>
            <person name="Hume J."/>
            <person name="Jhangiani S.N."/>
            <person name="Joshi V."/>
            <person name="Khan Z.M."/>
            <person name="Jackson L."/>
            <person name="Kovar C."/>
            <person name="Kowis A."/>
            <person name="Lee S."/>
            <person name="Lewis L.R."/>
            <person name="Margolis J."/>
            <person name="Morgan M."/>
            <person name="Nazareth L.V."/>
            <person name="Nguyen N."/>
            <person name="Okwuonu G."/>
            <person name="Parker D."/>
            <person name="Richards S."/>
            <person name="Ruiz S.J."/>
            <person name="Santibanez J."/>
            <person name="Savard J."/>
            <person name="Scherer S.E."/>
            <person name="Schneider B."/>
            <person name="Sodergren E."/>
            <person name="Tautz D."/>
            <person name="Vattahil S."/>
            <person name="Villasana D."/>
            <person name="White C.S."/>
            <person name="Wright R."/>
            <person name="Park Y."/>
            <person name="Beeman R.W."/>
            <person name="Lord J."/>
            <person name="Oppert B."/>
            <person name="Lorenzen M."/>
            <person name="Brown S."/>
            <person name="Wang L."/>
            <person name="Savard J."/>
            <person name="Tautz D."/>
            <person name="Richards S."/>
            <person name="Weinstock G."/>
            <person name="Gibbs R.A."/>
            <person name="Liu Y."/>
            <person name="Worley K."/>
            <person name="Weinstock G."/>
            <person name="Elsik C.G."/>
            <person name="Reese J.T."/>
            <person name="Elhaik E."/>
            <person name="Landan G."/>
            <person name="Graur D."/>
            <person name="Arensburger P."/>
            <person name="Atkinson P."/>
            <person name="Beeman R.W."/>
            <person name="Beidler J."/>
            <person name="Brown S.J."/>
            <person name="Demuth J.P."/>
            <person name="Drury D.W."/>
            <person name="Du Y.Z."/>
            <person name="Fujiwara H."/>
            <person name="Lorenzen M."/>
            <person name="Maselli V."/>
            <person name="Osanai M."/>
            <person name="Park Y."/>
            <person name="Robertson H.M."/>
            <person name="Tu Z."/>
            <person name="Wang J.J."/>
            <person name="Wang S."/>
            <person name="Richards S."/>
            <person name="Song H."/>
            <person name="Zhang L."/>
            <person name="Sodergren E."/>
            <person name="Werner D."/>
            <person name="Stanke M."/>
            <person name="Morgenstern B."/>
            <person name="Solovyev V."/>
            <person name="Kosarev P."/>
            <person name="Brown G."/>
            <person name="Chen H.C."/>
            <person name="Ermolaeva O."/>
            <person name="Hlavina W."/>
            <person name="Kapustin Y."/>
            <person name="Kiryutin B."/>
            <person name="Kitts P."/>
            <person name="Maglott D."/>
            <person name="Pruitt K."/>
            <person name="Sapojnikov V."/>
            <person name="Souvorov A."/>
            <person name="Mackey A.J."/>
            <person name="Waterhouse R.M."/>
            <person name="Wyder S."/>
            <person name="Zdobnov E.M."/>
            <person name="Zdobnov E.M."/>
            <person name="Wyder S."/>
            <person name="Kriventseva E.V."/>
            <person name="Kadowaki T."/>
            <person name="Bork P."/>
            <person name="Aranda M."/>
            <person name="Bao R."/>
            <person name="Beermann A."/>
            <person name="Berns N."/>
            <person name="Bolognesi R."/>
            <person name="Bonneton F."/>
            <person name="Bopp D."/>
            <person name="Brown S.J."/>
            <person name="Bucher G."/>
            <person name="Butts T."/>
            <person name="Chaumot A."/>
            <person name="Denell R.E."/>
            <person name="Ferrier D.E."/>
            <person name="Friedrich M."/>
            <person name="Gordon C.M."/>
            <person name="Jindra M."/>
            <person name="Klingler M."/>
            <person name="Lan Q."/>
            <person name="Lattorff H.M."/>
            <person name="Laudet V."/>
            <person name="von Levetsow C."/>
            <person name="Liu Z."/>
            <person name="Lutz R."/>
            <person name="Lynch J.A."/>
            <person name="da Fonseca R.N."/>
            <person name="Posnien N."/>
            <person name="Reuter R."/>
            <person name="Roth S."/>
            <person name="Savard J."/>
            <person name="Schinko J.B."/>
            <person name="Schmitt C."/>
            <person name="Schoppmeier M."/>
            <person name="Schroder R."/>
            <person name="Shippy T.D."/>
            <person name="Simonnet F."/>
            <person name="Marques-Souza H."/>
            <person name="Tautz D."/>
            <person name="Tomoyasu Y."/>
            <person name="Trauner J."/>
            <person name="Van der Zee M."/>
            <person name="Vervoort M."/>
            <person name="Wittkopp N."/>
            <person name="Wimmer E.A."/>
            <person name="Yang X."/>
            <person name="Jones A.K."/>
            <person name="Sattelle D.B."/>
            <person name="Ebert P.R."/>
            <person name="Nelson D."/>
            <person name="Scott J.G."/>
            <person name="Beeman R.W."/>
            <person name="Muthukrishnan S."/>
            <person name="Kramer K.J."/>
            <person name="Arakane Y."/>
            <person name="Beeman R.W."/>
            <person name="Zhu Q."/>
            <person name="Hogenkamp D."/>
            <person name="Dixit R."/>
            <person name="Oppert B."/>
            <person name="Jiang H."/>
            <person name="Zou Z."/>
            <person name="Marshall J."/>
            <person name="Elpidina E."/>
            <person name="Vinokurov K."/>
            <person name="Oppert C."/>
            <person name="Zou Z."/>
            <person name="Evans J."/>
            <person name="Lu Z."/>
            <person name="Zhao P."/>
            <person name="Sumathipala N."/>
            <person name="Altincicek B."/>
            <person name="Vilcinskas A."/>
            <person name="Williams M."/>
            <person name="Hultmark D."/>
            <person name="Hetru C."/>
            <person name="Jiang H."/>
            <person name="Grimmelikhuijzen C.J."/>
            <person name="Hauser F."/>
            <person name="Cazzamali G."/>
            <person name="Williamson M."/>
            <person name="Park Y."/>
            <person name="Li B."/>
            <person name="Tanaka Y."/>
            <person name="Predel R."/>
            <person name="Neupert S."/>
            <person name="Schachtner J."/>
            <person name="Verleyen P."/>
            <person name="Raible F."/>
            <person name="Bork P."/>
            <person name="Friedrich M."/>
            <person name="Walden K.K."/>
            <person name="Robertson H.M."/>
            <person name="Angeli S."/>
            <person name="Foret S."/>
            <person name="Bucher G."/>
            <person name="Schuetz S."/>
            <person name="Maleszka R."/>
            <person name="Wimmer E.A."/>
            <person name="Beeman R.W."/>
            <person name="Lorenzen M."/>
            <person name="Tomoyasu Y."/>
            <person name="Miller S.C."/>
            <person name="Grossmann D."/>
            <person name="Bucher G."/>
        </authorList>
    </citation>
    <scope>NUCLEOTIDE SEQUENCE [LARGE SCALE GENOMIC DNA]</scope>
    <source>
        <strain evidence="3 4">Georgia GA2</strain>
    </source>
</reference>
<feature type="transmembrane region" description="Helical" evidence="2">
    <location>
        <begin position="431"/>
        <end position="453"/>
    </location>
</feature>
<dbReference type="Proteomes" id="UP000007266">
    <property type="component" value="Linkage group 3"/>
</dbReference>
<evidence type="ECO:0000313" key="4">
    <source>
        <dbReference type="Proteomes" id="UP000007266"/>
    </source>
</evidence>
<evidence type="ECO:0000256" key="1">
    <source>
        <dbReference type="SAM" id="MobiDB-lite"/>
    </source>
</evidence>
<keyword evidence="2" id="KW-0812">Transmembrane</keyword>
<evidence type="ECO:0000256" key="2">
    <source>
        <dbReference type="SAM" id="Phobius"/>
    </source>
</evidence>
<feature type="compositionally biased region" description="Low complexity" evidence="1">
    <location>
        <begin position="221"/>
        <end position="270"/>
    </location>
</feature>
<proteinExistence type="predicted"/>
<dbReference type="PANTHER" id="PTHR11861:SF8">
    <property type="entry name" value="PKD DOMAIN-CONTAINING PROTEIN"/>
    <property type="match status" value="1"/>
</dbReference>
<dbReference type="eggNOG" id="ENOG502QVR8">
    <property type="taxonomic scope" value="Eukaryota"/>
</dbReference>
<dbReference type="GO" id="GO:0005886">
    <property type="term" value="C:plasma membrane"/>
    <property type="evidence" value="ECO:0000318"/>
    <property type="project" value="GO_Central"/>
</dbReference>
<organism evidence="3 4">
    <name type="scientific">Tribolium castaneum</name>
    <name type="common">Red flour beetle</name>
    <dbReference type="NCBI Taxonomy" id="7070"/>
    <lineage>
        <taxon>Eukaryota</taxon>
        <taxon>Metazoa</taxon>
        <taxon>Ecdysozoa</taxon>
        <taxon>Arthropoda</taxon>
        <taxon>Hexapoda</taxon>
        <taxon>Insecta</taxon>
        <taxon>Pterygota</taxon>
        <taxon>Neoptera</taxon>
        <taxon>Endopterygota</taxon>
        <taxon>Coleoptera</taxon>
        <taxon>Polyphaga</taxon>
        <taxon>Cucujiformia</taxon>
        <taxon>Tenebrionidae</taxon>
        <taxon>Tenebrionidae incertae sedis</taxon>
        <taxon>Tribolium</taxon>
    </lineage>
</organism>
<dbReference type="OMA" id="WLQHWEV"/>
<keyword evidence="2" id="KW-0472">Membrane</keyword>
<dbReference type="PhylomeDB" id="D6WDQ4"/>
<dbReference type="KEGG" id="tca:659233"/>
<dbReference type="OrthoDB" id="6381995at2759"/>
<feature type="transmembrane region" description="Helical" evidence="2">
    <location>
        <begin position="7"/>
        <end position="27"/>
    </location>
</feature>
<dbReference type="HOGENOM" id="CLU_042450_0_0_1"/>
<dbReference type="InterPro" id="IPR045219">
    <property type="entry name" value="PKAT"/>
</dbReference>
<protein>
    <submittedName>
        <fullName evidence="3">Uncharacterized protein</fullName>
    </submittedName>
</protein>
<dbReference type="AlphaFoldDB" id="D6WDQ4"/>
<sequence length="518" mass="58520">MYTRIEYLNICVLLIIGFANCVSSYHVDIIDNGPIVKGANITFKATVYYGDKFASGTFMYSWKDRAVPTHTREFQSKNPIDEWTVLYNATIYPQGPYVVQVTVCKYFLVYCAEIGSNRVEFYINETLNGDILLIQKNKTRPDLFVSNAEPVIHNVSLKQTDADYIKQAPSVLTYWFVDCVYYGFRKDFEFPFNYTQAEKEHLIEALVVADFSPPPPPPTTTVPTTTTTTTTIKPNTTTTSTTTPKPTTTTKPTNSVTTPTTTTATPTNSTKVKRDVDSQSKIMVNVNGTLQPFKGNFPFVCNGTQVATDSHKTYGYFFKRVKVRAPVAKVNVTGNNWLQHGDLLTLNVKCHGSRNFKYCVQYQRGLYNVTGNETCYIYQELDKCEFTIQRYFSDSMEHTVVIIIENEVGKVVYPVTVTVYKVKKQAQLSVIVVPVAFSLVAVVLIVFGVAYYLQNRSRFVVEVADFNFGQNYSDMEYKTFKERLRDAIANAFFTRAPSPGSSEVPVWPPGRKYGSMTS</sequence>
<feature type="region of interest" description="Disordered" evidence="1">
    <location>
        <begin position="210"/>
        <end position="274"/>
    </location>
</feature>
<evidence type="ECO:0000313" key="3">
    <source>
        <dbReference type="EMBL" id="EEZ99935.1"/>
    </source>
</evidence>
<dbReference type="EMBL" id="KQ971322">
    <property type="protein sequence ID" value="EEZ99935.1"/>
    <property type="molecule type" value="Genomic_DNA"/>
</dbReference>